<keyword evidence="3" id="KW-1185">Reference proteome</keyword>
<dbReference type="WBParaSite" id="HPBE_0000952401-mRNA-1">
    <property type="protein sequence ID" value="HPBE_0000952401-mRNA-1"/>
    <property type="gene ID" value="HPBE_0000952401"/>
</dbReference>
<organism evidence="3 4">
    <name type="scientific">Heligmosomoides polygyrus</name>
    <name type="common">Parasitic roundworm</name>
    <dbReference type="NCBI Taxonomy" id="6339"/>
    <lineage>
        <taxon>Eukaryota</taxon>
        <taxon>Metazoa</taxon>
        <taxon>Ecdysozoa</taxon>
        <taxon>Nematoda</taxon>
        <taxon>Chromadorea</taxon>
        <taxon>Rhabditida</taxon>
        <taxon>Rhabditina</taxon>
        <taxon>Rhabditomorpha</taxon>
        <taxon>Strongyloidea</taxon>
        <taxon>Heligmosomidae</taxon>
        <taxon>Heligmosomoides</taxon>
    </lineage>
</organism>
<feature type="region of interest" description="Disordered" evidence="1">
    <location>
        <begin position="66"/>
        <end position="87"/>
    </location>
</feature>
<accession>A0A183FPI2</accession>
<evidence type="ECO:0000256" key="1">
    <source>
        <dbReference type="SAM" id="MobiDB-lite"/>
    </source>
</evidence>
<evidence type="ECO:0000313" key="4">
    <source>
        <dbReference type="WBParaSite" id="HPBE_0000952401-mRNA-1"/>
    </source>
</evidence>
<dbReference type="AlphaFoldDB" id="A0A183FPI2"/>
<protein>
    <submittedName>
        <fullName evidence="4">Zinc finger protein</fullName>
    </submittedName>
</protein>
<gene>
    <name evidence="2" type="ORF">HPBE_LOCUS9525</name>
</gene>
<dbReference type="Proteomes" id="UP000050761">
    <property type="component" value="Unassembled WGS sequence"/>
</dbReference>
<accession>A0A3P7Y0X8</accession>
<sequence>MFQKSGVFSDVSTCRIHTNAPARGVVSYEGYTDSTFLDHRYEDDMLQCQSTQCWSEYCPTCHGSSSRDLEGSPPGRGILNGPQNCGV</sequence>
<reference evidence="4" key="2">
    <citation type="submission" date="2019-09" db="UniProtKB">
        <authorList>
            <consortium name="WormBaseParasite"/>
        </authorList>
    </citation>
    <scope>IDENTIFICATION</scope>
</reference>
<evidence type="ECO:0000313" key="3">
    <source>
        <dbReference type="Proteomes" id="UP000050761"/>
    </source>
</evidence>
<dbReference type="EMBL" id="UZAH01026465">
    <property type="protein sequence ID" value="VDO81170.1"/>
    <property type="molecule type" value="Genomic_DNA"/>
</dbReference>
<reference evidence="2 3" key="1">
    <citation type="submission" date="2018-11" db="EMBL/GenBank/DDBJ databases">
        <authorList>
            <consortium name="Pathogen Informatics"/>
        </authorList>
    </citation>
    <scope>NUCLEOTIDE SEQUENCE [LARGE SCALE GENOMIC DNA]</scope>
</reference>
<proteinExistence type="predicted"/>
<evidence type="ECO:0000313" key="2">
    <source>
        <dbReference type="EMBL" id="VDO81170.1"/>
    </source>
</evidence>
<name>A0A183FPI2_HELPZ</name>